<gene>
    <name evidence="2" type="ORF">M8523_21925</name>
</gene>
<sequence>MPTRPDPDQSLVLSPAQARSRRARNVAIGLGVGGLVILFYVITIAKLGSHVFSMFDGS</sequence>
<evidence type="ECO:0000313" key="3">
    <source>
        <dbReference type="Proteomes" id="UP001165667"/>
    </source>
</evidence>
<protein>
    <recommendedName>
        <fullName evidence="4">Protoheme IX farnesyltransferase</fullName>
    </recommendedName>
</protein>
<name>A0AA41Z7H3_9HYPH</name>
<dbReference type="Proteomes" id="UP001165667">
    <property type="component" value="Unassembled WGS sequence"/>
</dbReference>
<evidence type="ECO:0000256" key="1">
    <source>
        <dbReference type="SAM" id="Phobius"/>
    </source>
</evidence>
<keyword evidence="1" id="KW-0812">Transmembrane</keyword>
<proteinExistence type="predicted"/>
<dbReference type="AlphaFoldDB" id="A0AA41Z7H3"/>
<organism evidence="2 3">
    <name type="scientific">Lichenifustis flavocetrariae</name>
    <dbReference type="NCBI Taxonomy" id="2949735"/>
    <lineage>
        <taxon>Bacteria</taxon>
        <taxon>Pseudomonadati</taxon>
        <taxon>Pseudomonadota</taxon>
        <taxon>Alphaproteobacteria</taxon>
        <taxon>Hyphomicrobiales</taxon>
        <taxon>Lichenihabitantaceae</taxon>
        <taxon>Lichenifustis</taxon>
    </lineage>
</organism>
<accession>A0AA41Z7H3</accession>
<keyword evidence="1" id="KW-0472">Membrane</keyword>
<dbReference type="EMBL" id="JAMOIM010000017">
    <property type="protein sequence ID" value="MCW6510677.1"/>
    <property type="molecule type" value="Genomic_DNA"/>
</dbReference>
<reference evidence="2" key="1">
    <citation type="submission" date="2022-05" db="EMBL/GenBank/DDBJ databases">
        <authorList>
            <person name="Pankratov T."/>
        </authorList>
    </citation>
    <scope>NUCLEOTIDE SEQUENCE</scope>
    <source>
        <strain evidence="2">BP6-180914</strain>
    </source>
</reference>
<dbReference type="RefSeq" id="WP_282587052.1">
    <property type="nucleotide sequence ID" value="NZ_JAMOIM010000017.1"/>
</dbReference>
<keyword evidence="1" id="KW-1133">Transmembrane helix</keyword>
<feature type="transmembrane region" description="Helical" evidence="1">
    <location>
        <begin position="26"/>
        <end position="45"/>
    </location>
</feature>
<evidence type="ECO:0008006" key="4">
    <source>
        <dbReference type="Google" id="ProtNLM"/>
    </source>
</evidence>
<evidence type="ECO:0000313" key="2">
    <source>
        <dbReference type="EMBL" id="MCW6510677.1"/>
    </source>
</evidence>
<comment type="caution">
    <text evidence="2">The sequence shown here is derived from an EMBL/GenBank/DDBJ whole genome shotgun (WGS) entry which is preliminary data.</text>
</comment>
<keyword evidence="3" id="KW-1185">Reference proteome</keyword>